<feature type="DNA-binding region" description="H-T-H motif" evidence="4">
    <location>
        <begin position="49"/>
        <end position="68"/>
    </location>
</feature>
<dbReference type="InterPro" id="IPR036271">
    <property type="entry name" value="Tet_transcr_reg_TetR-rel_C_sf"/>
</dbReference>
<dbReference type="AlphaFoldDB" id="A0A317N5L4"/>
<dbReference type="EMBL" id="QGTL01000012">
    <property type="protein sequence ID" value="PWV70605.1"/>
    <property type="molecule type" value="Genomic_DNA"/>
</dbReference>
<accession>A0A317N5L4</accession>
<name>A0A317N5L4_9NOCA</name>
<evidence type="ECO:0000256" key="1">
    <source>
        <dbReference type="ARBA" id="ARBA00023015"/>
    </source>
</evidence>
<protein>
    <submittedName>
        <fullName evidence="6">TetR family transcriptional regulator</fullName>
    </submittedName>
</protein>
<dbReference type="Pfam" id="PF02909">
    <property type="entry name" value="TetR_C_1"/>
    <property type="match status" value="1"/>
</dbReference>
<keyword evidence="7" id="KW-1185">Reference proteome</keyword>
<dbReference type="PROSITE" id="PS50977">
    <property type="entry name" value="HTH_TETR_2"/>
    <property type="match status" value="1"/>
</dbReference>
<feature type="domain" description="HTH tetR-type" evidence="5">
    <location>
        <begin position="26"/>
        <end position="86"/>
    </location>
</feature>
<dbReference type="GO" id="GO:0003700">
    <property type="term" value="F:DNA-binding transcription factor activity"/>
    <property type="evidence" value="ECO:0007669"/>
    <property type="project" value="TreeGrafter"/>
</dbReference>
<evidence type="ECO:0000313" key="6">
    <source>
        <dbReference type="EMBL" id="PWV70605.1"/>
    </source>
</evidence>
<dbReference type="InterPro" id="IPR050109">
    <property type="entry name" value="HTH-type_TetR-like_transc_reg"/>
</dbReference>
<dbReference type="GO" id="GO:0045892">
    <property type="term" value="P:negative regulation of DNA-templated transcription"/>
    <property type="evidence" value="ECO:0007669"/>
    <property type="project" value="InterPro"/>
</dbReference>
<keyword evidence="3" id="KW-0804">Transcription</keyword>
<dbReference type="SUPFAM" id="SSF46689">
    <property type="entry name" value="Homeodomain-like"/>
    <property type="match status" value="1"/>
</dbReference>
<evidence type="ECO:0000313" key="7">
    <source>
        <dbReference type="Proteomes" id="UP000246410"/>
    </source>
</evidence>
<dbReference type="Pfam" id="PF00440">
    <property type="entry name" value="TetR_N"/>
    <property type="match status" value="1"/>
</dbReference>
<dbReference type="GO" id="GO:0000976">
    <property type="term" value="F:transcription cis-regulatory region binding"/>
    <property type="evidence" value="ECO:0007669"/>
    <property type="project" value="TreeGrafter"/>
</dbReference>
<evidence type="ECO:0000256" key="3">
    <source>
        <dbReference type="ARBA" id="ARBA00023163"/>
    </source>
</evidence>
<evidence type="ECO:0000256" key="4">
    <source>
        <dbReference type="PROSITE-ProRule" id="PRU00335"/>
    </source>
</evidence>
<keyword evidence="2 4" id="KW-0238">DNA-binding</keyword>
<gene>
    <name evidence="6" type="ORF">DFR69_11224</name>
</gene>
<dbReference type="InterPro" id="IPR009057">
    <property type="entry name" value="Homeodomain-like_sf"/>
</dbReference>
<comment type="caution">
    <text evidence="6">The sequence shown here is derived from an EMBL/GenBank/DDBJ whole genome shotgun (WGS) entry which is preliminary data.</text>
</comment>
<sequence>MLTVMTRTGSSLWSRGAVTRPGPRPAYTLDQLADACVRRADAGGLRAVSMRAVADELGTAAASLYRYVDGKDDLIALMVDRVAGEYEYPDLTGDVRADVLALARQSRALHRRHPWLVVAAPSAMGPNSVRYLDRMAGTLAQAGLDASAVMMGVAMLSGWGANFAAQENAGLSAADLGGALLAGAGDRMPDYPNLTRLFGATPDAANAPVDSDALFAAGIDALLFGILPRA</sequence>
<proteinExistence type="predicted"/>
<organism evidence="6 7">
    <name type="scientific">Nocardia neocaledoniensis</name>
    <dbReference type="NCBI Taxonomy" id="236511"/>
    <lineage>
        <taxon>Bacteria</taxon>
        <taxon>Bacillati</taxon>
        <taxon>Actinomycetota</taxon>
        <taxon>Actinomycetes</taxon>
        <taxon>Mycobacteriales</taxon>
        <taxon>Nocardiaceae</taxon>
        <taxon>Nocardia</taxon>
    </lineage>
</organism>
<dbReference type="PANTHER" id="PTHR30055">
    <property type="entry name" value="HTH-TYPE TRANSCRIPTIONAL REGULATOR RUTR"/>
    <property type="match status" value="1"/>
</dbReference>
<dbReference type="SUPFAM" id="SSF48498">
    <property type="entry name" value="Tetracyclin repressor-like, C-terminal domain"/>
    <property type="match status" value="1"/>
</dbReference>
<evidence type="ECO:0000256" key="2">
    <source>
        <dbReference type="ARBA" id="ARBA00023125"/>
    </source>
</evidence>
<dbReference type="Gene3D" id="1.10.357.10">
    <property type="entry name" value="Tetracycline Repressor, domain 2"/>
    <property type="match status" value="1"/>
</dbReference>
<keyword evidence="1" id="KW-0805">Transcription regulation</keyword>
<reference evidence="6 7" key="1">
    <citation type="submission" date="2018-05" db="EMBL/GenBank/DDBJ databases">
        <title>Genomic Encyclopedia of Type Strains, Phase IV (KMG-IV): sequencing the most valuable type-strain genomes for metagenomic binning, comparative biology and taxonomic classification.</title>
        <authorList>
            <person name="Goeker M."/>
        </authorList>
    </citation>
    <scope>NUCLEOTIDE SEQUENCE [LARGE SCALE GENOMIC DNA]</scope>
    <source>
        <strain evidence="6 7">DSM 44717</strain>
    </source>
</reference>
<dbReference type="Gene3D" id="1.10.10.60">
    <property type="entry name" value="Homeodomain-like"/>
    <property type="match status" value="1"/>
</dbReference>
<dbReference type="Proteomes" id="UP000246410">
    <property type="component" value="Unassembled WGS sequence"/>
</dbReference>
<dbReference type="InterPro" id="IPR001647">
    <property type="entry name" value="HTH_TetR"/>
</dbReference>
<dbReference type="PANTHER" id="PTHR30055:SF151">
    <property type="entry name" value="TRANSCRIPTIONAL REGULATORY PROTEIN"/>
    <property type="match status" value="1"/>
</dbReference>
<evidence type="ECO:0000259" key="5">
    <source>
        <dbReference type="PROSITE" id="PS50977"/>
    </source>
</evidence>
<dbReference type="InterPro" id="IPR004111">
    <property type="entry name" value="Repressor_TetR_C"/>
</dbReference>